<feature type="region of interest" description="Disordered" evidence="5">
    <location>
        <begin position="87"/>
        <end position="135"/>
    </location>
</feature>
<dbReference type="SUPFAM" id="SSF57362">
    <property type="entry name" value="BPTI-like"/>
    <property type="match status" value="2"/>
</dbReference>
<evidence type="ECO:0000256" key="6">
    <source>
        <dbReference type="SAM" id="SignalP"/>
    </source>
</evidence>
<protein>
    <submittedName>
        <fullName evidence="9">Uncharacterized protein</fullName>
    </submittedName>
</protein>
<dbReference type="EMBL" id="SRMA01027045">
    <property type="protein sequence ID" value="TRY60585.1"/>
    <property type="molecule type" value="Genomic_DNA"/>
</dbReference>
<dbReference type="PANTHER" id="PTHR10083:SF373">
    <property type="entry name" value="SERINE PEPTIDASE INHIBITOR, KUNITZ TYPE, 2"/>
    <property type="match status" value="1"/>
</dbReference>
<organism evidence="9 10">
    <name type="scientific">Danionella cerebrum</name>
    <dbReference type="NCBI Taxonomy" id="2873325"/>
    <lineage>
        <taxon>Eukaryota</taxon>
        <taxon>Metazoa</taxon>
        <taxon>Chordata</taxon>
        <taxon>Craniata</taxon>
        <taxon>Vertebrata</taxon>
        <taxon>Euteleostomi</taxon>
        <taxon>Actinopterygii</taxon>
        <taxon>Neopterygii</taxon>
        <taxon>Teleostei</taxon>
        <taxon>Ostariophysi</taxon>
        <taxon>Cypriniformes</taxon>
        <taxon>Danionidae</taxon>
        <taxon>Danioninae</taxon>
        <taxon>Danionella</taxon>
    </lineage>
</organism>
<dbReference type="InterPro" id="IPR036880">
    <property type="entry name" value="Kunitz_BPTI_sf"/>
</dbReference>
<keyword evidence="3" id="KW-0176">Collagen</keyword>
<dbReference type="Proteomes" id="UP000316079">
    <property type="component" value="Unassembled WGS sequence"/>
</dbReference>
<dbReference type="InterPro" id="IPR050098">
    <property type="entry name" value="TFPI/VKTCI-like"/>
</dbReference>
<dbReference type="SMART" id="SM00131">
    <property type="entry name" value="KU"/>
    <property type="match status" value="2"/>
</dbReference>
<comment type="caution">
    <text evidence="9">The sequence shown here is derived from an EMBL/GenBank/DDBJ whole genome shotgun (WGS) entry which is preliminary data.</text>
</comment>
<evidence type="ECO:0000256" key="3">
    <source>
        <dbReference type="ARBA" id="ARBA00023119"/>
    </source>
</evidence>
<reference evidence="9" key="2">
    <citation type="submission" date="2019-04" db="EMBL/GenBank/DDBJ databases">
        <authorList>
            <person name="Kadobianskyi M."/>
            <person name="Schulze L."/>
            <person name="Schuelke M."/>
            <person name="Judkewitz B."/>
        </authorList>
    </citation>
    <scope>NUCLEOTIDE SEQUENCE</scope>
    <source>
        <strain evidence="9">Bolton</strain>
        <tissue evidence="9">Whole-body</tissue>
    </source>
</reference>
<dbReference type="CDD" id="cd22630">
    <property type="entry name" value="Kunitz_collagen_alpha6_VI"/>
    <property type="match status" value="1"/>
</dbReference>
<gene>
    <name evidence="9" type="ORF">DNTS_026991</name>
</gene>
<dbReference type="CDD" id="cd01450">
    <property type="entry name" value="vWFA_subfamily_ECM"/>
    <property type="match status" value="2"/>
</dbReference>
<keyword evidence="2" id="KW-0964">Secreted</keyword>
<dbReference type="GO" id="GO:0005615">
    <property type="term" value="C:extracellular space"/>
    <property type="evidence" value="ECO:0007669"/>
    <property type="project" value="TreeGrafter"/>
</dbReference>
<dbReference type="GO" id="GO:0005581">
    <property type="term" value="C:collagen trimer"/>
    <property type="evidence" value="ECO:0007669"/>
    <property type="project" value="UniProtKB-KW"/>
</dbReference>
<feature type="domain" description="VWFA" evidence="7">
    <location>
        <begin position="354"/>
        <end position="541"/>
    </location>
</feature>
<feature type="compositionally biased region" description="Low complexity" evidence="5">
    <location>
        <begin position="87"/>
        <end position="100"/>
    </location>
</feature>
<dbReference type="InterPro" id="IPR036465">
    <property type="entry name" value="vWFA_dom_sf"/>
</dbReference>
<dbReference type="InterPro" id="IPR008160">
    <property type="entry name" value="Collagen"/>
</dbReference>
<dbReference type="PROSITE" id="PS50234">
    <property type="entry name" value="VWFA"/>
    <property type="match status" value="2"/>
</dbReference>
<dbReference type="PROSITE" id="PS50279">
    <property type="entry name" value="BPTI_KUNITZ_2"/>
    <property type="match status" value="2"/>
</dbReference>
<evidence type="ECO:0000313" key="9">
    <source>
        <dbReference type="EMBL" id="TRY60584.1"/>
    </source>
</evidence>
<dbReference type="PRINTS" id="PR00759">
    <property type="entry name" value="BASICPTASE"/>
</dbReference>
<dbReference type="AlphaFoldDB" id="A0A553N587"/>
<feature type="compositionally biased region" description="Basic and acidic residues" evidence="5">
    <location>
        <begin position="121"/>
        <end position="130"/>
    </location>
</feature>
<evidence type="ECO:0000259" key="8">
    <source>
        <dbReference type="PROSITE" id="PS50279"/>
    </source>
</evidence>
<evidence type="ECO:0000256" key="4">
    <source>
        <dbReference type="ARBA" id="ARBA00023157"/>
    </source>
</evidence>
<dbReference type="SMART" id="SM00327">
    <property type="entry name" value="VWA"/>
    <property type="match status" value="2"/>
</dbReference>
<name>A0A553N587_9TELE</name>
<dbReference type="Pfam" id="PF01391">
    <property type="entry name" value="Collagen"/>
    <property type="match status" value="1"/>
</dbReference>
<sequence length="792" mass="89978">MSLVFDRVLLALLVMVVQREAEDPEAQGVCRVTQDQRDPLDQRDLEAPRDRMEEMDLDLTGQKESSDFRFEHVNMKVKLSVASIKGENGKKGSSGIKGYKGFVGKPGDSGRSGTPGSPGEKGMDGHRGEKGPPGIPPMPECELVEYIRDNCACCSGNGTRCPLYPTDLVIALDMSAGVTVQDFERMRNAAVTLLQNISIAETNCPWGARVSVISYNIETKNLIRFSDRVKKNSLEEAVKNIAREVTTKVRDIGQAMSYVTRHIFKRVRTAKLLRKVAVFFTTGPSQDESKLATAMLEMKAADITLGVDDTGSYIMVDGRGVNRIKRCIICFDRCNPDPACRINLQPQPLQMDLDLSLLMDGSEDVKTHQYLSAKDLVLSLLDHISVSSEPSRPDGKTRISIYQQSSVYGSSYIHEEFGFTKYTDSRVMKRHIASALKQVGGTSHPEIALEWLISNVLLKVERARSKRMVMAVFSEHYEHSRAQLDYLSKLCKCQNVVMFILMAGQRFDWTRMEELTSAPLEQHLVFLEDREYAVRFIHAYLQMQHKEIIRPPTPPYDCQVPPTEEPREEFTEEPYEEFTEEPYEVFTEEPFEEFTEEPTEEITEEPFATEEPFDEYDFYDEQKTEPGKPEDPDYPFTDGQIESYTEPSKTKARCFQKRDPGRLCGTYQSRWFYSQKLNGCVHFWFGGCDGNENRFFTEVECLEECGSTGKFEGNSESKNLPLISSAFKDLCQLDSDKGSCSEFSLKWYHSDGRCLQFWYGGCGGNKNRFNTQEDCEIRCLRAKKAPPKTSKQ</sequence>
<reference evidence="9 10" key="1">
    <citation type="journal article" date="2019" name="Sci. Data">
        <title>Hybrid genome assembly and annotation of Danionella translucida.</title>
        <authorList>
            <person name="Kadobianskyi M."/>
            <person name="Schulze L."/>
            <person name="Schuelke M."/>
            <person name="Judkewitz B."/>
        </authorList>
    </citation>
    <scope>NUCLEOTIDE SEQUENCE [LARGE SCALE GENOMIC DNA]</scope>
    <source>
        <strain evidence="9 10">Bolton</strain>
    </source>
</reference>
<dbReference type="GO" id="GO:0004867">
    <property type="term" value="F:serine-type endopeptidase inhibitor activity"/>
    <property type="evidence" value="ECO:0007669"/>
    <property type="project" value="InterPro"/>
</dbReference>
<keyword evidence="2" id="KW-0272">Extracellular matrix</keyword>
<dbReference type="Gene3D" id="3.40.50.410">
    <property type="entry name" value="von Willebrand factor, type A domain"/>
    <property type="match status" value="2"/>
</dbReference>
<dbReference type="InterPro" id="IPR020901">
    <property type="entry name" value="Prtase_inh_Kunz-CS"/>
</dbReference>
<keyword evidence="10" id="KW-1185">Reference proteome</keyword>
<evidence type="ECO:0000259" key="7">
    <source>
        <dbReference type="PROSITE" id="PS50234"/>
    </source>
</evidence>
<dbReference type="SUPFAM" id="SSF53300">
    <property type="entry name" value="vWA-like"/>
    <property type="match status" value="2"/>
</dbReference>
<feature type="signal peptide" evidence="6">
    <location>
        <begin position="1"/>
        <end position="21"/>
    </location>
</feature>
<evidence type="ECO:0000256" key="1">
    <source>
        <dbReference type="ARBA" id="ARBA00004498"/>
    </source>
</evidence>
<dbReference type="EMBL" id="SRMA01027045">
    <property type="protein sequence ID" value="TRY60584.1"/>
    <property type="molecule type" value="Genomic_DNA"/>
</dbReference>
<dbReference type="CDD" id="cd22635">
    <property type="entry name" value="Kunitz_papilin"/>
    <property type="match status" value="1"/>
</dbReference>
<accession>A0A553N587</accession>
<dbReference type="Gene3D" id="4.10.410.10">
    <property type="entry name" value="Pancreatic trypsin inhibitor Kunitz domain"/>
    <property type="match status" value="2"/>
</dbReference>
<evidence type="ECO:0000313" key="10">
    <source>
        <dbReference type="Proteomes" id="UP000316079"/>
    </source>
</evidence>
<keyword evidence="6" id="KW-0732">Signal</keyword>
<dbReference type="PROSITE" id="PS00280">
    <property type="entry name" value="BPTI_KUNITZ_1"/>
    <property type="match status" value="2"/>
</dbReference>
<feature type="domain" description="BPTI/Kunitz inhibitor" evidence="8">
    <location>
        <begin position="654"/>
        <end position="705"/>
    </location>
</feature>
<feature type="chain" id="PRO_5044617384" evidence="6">
    <location>
        <begin position="22"/>
        <end position="792"/>
    </location>
</feature>
<dbReference type="InterPro" id="IPR002035">
    <property type="entry name" value="VWF_A"/>
</dbReference>
<evidence type="ECO:0000256" key="2">
    <source>
        <dbReference type="ARBA" id="ARBA00022530"/>
    </source>
</evidence>
<dbReference type="PANTHER" id="PTHR10083">
    <property type="entry name" value="KUNITZ-TYPE PROTEASE INHIBITOR-RELATED"/>
    <property type="match status" value="1"/>
</dbReference>
<dbReference type="Pfam" id="PF00092">
    <property type="entry name" value="VWA"/>
    <property type="match status" value="2"/>
</dbReference>
<feature type="domain" description="BPTI/Kunitz inhibitor" evidence="8">
    <location>
        <begin position="731"/>
        <end position="779"/>
    </location>
</feature>
<proteinExistence type="predicted"/>
<evidence type="ECO:0000256" key="5">
    <source>
        <dbReference type="SAM" id="MobiDB-lite"/>
    </source>
</evidence>
<dbReference type="FunFam" id="4.10.410.10:FF:000020">
    <property type="entry name" value="Collagen, type VI, alpha 3"/>
    <property type="match status" value="2"/>
</dbReference>
<feature type="domain" description="VWFA" evidence="7">
    <location>
        <begin position="167"/>
        <end position="305"/>
    </location>
</feature>
<feature type="region of interest" description="Disordered" evidence="5">
    <location>
        <begin position="590"/>
        <end position="612"/>
    </location>
</feature>
<dbReference type="Pfam" id="PF00014">
    <property type="entry name" value="Kunitz_BPTI"/>
    <property type="match status" value="2"/>
</dbReference>
<comment type="subcellular location">
    <subcellularLocation>
        <location evidence="1">Secreted</location>
        <location evidence="1">Extracellular space</location>
        <location evidence="1">Extracellular matrix</location>
    </subcellularLocation>
</comment>
<dbReference type="InterPro" id="IPR002223">
    <property type="entry name" value="Kunitz_BPTI"/>
</dbReference>
<keyword evidence="4" id="KW-1015">Disulfide bond</keyword>